<dbReference type="NCBIfam" id="TIGR00711">
    <property type="entry name" value="efflux_EmrB"/>
    <property type="match status" value="1"/>
</dbReference>
<feature type="transmembrane region" description="Helical" evidence="9">
    <location>
        <begin position="559"/>
        <end position="578"/>
    </location>
</feature>
<keyword evidence="3" id="KW-1003">Cell membrane</keyword>
<keyword evidence="5 9" id="KW-1133">Transmembrane helix</keyword>
<dbReference type="PANTHER" id="PTHR42718">
    <property type="entry name" value="MAJOR FACILITATOR SUPERFAMILY MULTIDRUG TRANSPORTER MFSC"/>
    <property type="match status" value="1"/>
</dbReference>
<feature type="compositionally biased region" description="Low complexity" evidence="8">
    <location>
        <begin position="532"/>
        <end position="542"/>
    </location>
</feature>
<feature type="transmembrane region" description="Helical" evidence="9">
    <location>
        <begin position="154"/>
        <end position="172"/>
    </location>
</feature>
<evidence type="ECO:0000256" key="7">
    <source>
        <dbReference type="ARBA" id="ARBA00023251"/>
    </source>
</evidence>
<comment type="caution">
    <text evidence="11">The sequence shown here is derived from an EMBL/GenBank/DDBJ whole genome shotgun (WGS) entry which is preliminary data.</text>
</comment>
<dbReference type="CDD" id="cd17321">
    <property type="entry name" value="MFS_MMR_MDR_like"/>
    <property type="match status" value="1"/>
</dbReference>
<comment type="subcellular location">
    <subcellularLocation>
        <location evidence="1">Cell membrane</location>
        <topology evidence="1">Multi-pass membrane protein</topology>
    </subcellularLocation>
</comment>
<evidence type="ECO:0000256" key="6">
    <source>
        <dbReference type="ARBA" id="ARBA00023136"/>
    </source>
</evidence>
<evidence type="ECO:0000256" key="2">
    <source>
        <dbReference type="ARBA" id="ARBA00022448"/>
    </source>
</evidence>
<dbReference type="GO" id="GO:0005886">
    <property type="term" value="C:plasma membrane"/>
    <property type="evidence" value="ECO:0007669"/>
    <property type="project" value="UniProtKB-SubCell"/>
</dbReference>
<feature type="transmembrane region" description="Helical" evidence="9">
    <location>
        <begin position="377"/>
        <end position="399"/>
    </location>
</feature>
<dbReference type="Proteomes" id="UP000556436">
    <property type="component" value="Unassembled WGS sequence"/>
</dbReference>
<feature type="transmembrane region" description="Helical" evidence="9">
    <location>
        <begin position="348"/>
        <end position="365"/>
    </location>
</feature>
<dbReference type="InterPro" id="IPR011701">
    <property type="entry name" value="MFS"/>
</dbReference>
<dbReference type="Pfam" id="PF07690">
    <property type="entry name" value="MFS_1"/>
    <property type="match status" value="1"/>
</dbReference>
<evidence type="ECO:0000256" key="1">
    <source>
        <dbReference type="ARBA" id="ARBA00004651"/>
    </source>
</evidence>
<dbReference type="PRINTS" id="PR01036">
    <property type="entry name" value="TCRTETB"/>
</dbReference>
<feature type="transmembrane region" description="Helical" evidence="9">
    <location>
        <begin position="95"/>
        <end position="114"/>
    </location>
</feature>
<dbReference type="GO" id="GO:0022857">
    <property type="term" value="F:transmembrane transporter activity"/>
    <property type="evidence" value="ECO:0007669"/>
    <property type="project" value="InterPro"/>
</dbReference>
<keyword evidence="6 9" id="KW-0472">Membrane</keyword>
<organism evidence="11 12">
    <name type="scientific">Streptomyces netropsis</name>
    <name type="common">Streptoverticillium netropsis</name>
    <dbReference type="NCBI Taxonomy" id="55404"/>
    <lineage>
        <taxon>Bacteria</taxon>
        <taxon>Bacillati</taxon>
        <taxon>Actinomycetota</taxon>
        <taxon>Actinomycetes</taxon>
        <taxon>Kitasatosporales</taxon>
        <taxon>Streptomycetaceae</taxon>
        <taxon>Streptomyces</taxon>
    </lineage>
</organism>
<feature type="transmembrane region" description="Helical" evidence="9">
    <location>
        <begin position="184"/>
        <end position="204"/>
    </location>
</feature>
<feature type="transmembrane region" description="Helical" evidence="9">
    <location>
        <begin position="28"/>
        <end position="51"/>
    </location>
</feature>
<dbReference type="EMBL" id="JACHJG010000002">
    <property type="protein sequence ID" value="MBB4885485.1"/>
    <property type="molecule type" value="Genomic_DNA"/>
</dbReference>
<feature type="transmembrane region" description="Helical" evidence="9">
    <location>
        <begin position="244"/>
        <end position="262"/>
    </location>
</feature>
<reference evidence="11 12" key="1">
    <citation type="submission" date="2020-08" db="EMBL/GenBank/DDBJ databases">
        <title>Genomic Encyclopedia of Type Strains, Phase III (KMG-III): the genomes of soil and plant-associated and newly described type strains.</title>
        <authorList>
            <person name="Whitman W."/>
        </authorList>
    </citation>
    <scope>NUCLEOTIDE SEQUENCE [LARGE SCALE GENOMIC DNA]</scope>
    <source>
        <strain evidence="11 12">CECT 3265</strain>
    </source>
</reference>
<dbReference type="Gene3D" id="1.20.1250.20">
    <property type="entry name" value="MFS general substrate transporter like domains"/>
    <property type="match status" value="1"/>
</dbReference>
<evidence type="ECO:0000259" key="10">
    <source>
        <dbReference type="PROSITE" id="PS50850"/>
    </source>
</evidence>
<dbReference type="Gene3D" id="1.20.1720.10">
    <property type="entry name" value="Multidrug resistance protein D"/>
    <property type="match status" value="1"/>
</dbReference>
<evidence type="ECO:0000256" key="5">
    <source>
        <dbReference type="ARBA" id="ARBA00022989"/>
    </source>
</evidence>
<dbReference type="InterPro" id="IPR004638">
    <property type="entry name" value="EmrB-like"/>
</dbReference>
<dbReference type="InterPro" id="IPR020846">
    <property type="entry name" value="MFS_dom"/>
</dbReference>
<dbReference type="SUPFAM" id="SSF103473">
    <property type="entry name" value="MFS general substrate transporter"/>
    <property type="match status" value="1"/>
</dbReference>
<evidence type="ECO:0000256" key="9">
    <source>
        <dbReference type="SAM" id="Phobius"/>
    </source>
</evidence>
<sequence length="588" mass="60626">MTSSQPMAANDPGRLRAGASKQGGGNGIALLVIASCQLMVVLDITIVNIALPHIQSSLHFSTTSLSWVINAYTLTFGGLLLLGGRAGDILGRRRVFISGVLLFVLASLLGGLAQNSGQLLAARALQGVGGAIASPTALALITTTFTEGPARNRAFGVFAAVSAGGGAIGLLAGGMLVEWLDWRWVLYVNVPIGLAIALATPRHIKESERHPGRFDLMGALTSTLGMALLVYGFIRAAQDGWRDAITLASFGAAVVLLVVFILTERRSKQPITPLKMFADRNRAGTYGIMLSLAAAIFGMFFFLTLFVQNVLGFSPLLAGLAFLPVSAVIAVGAGVASQLLPKYGPKPFMVIGAILAAAGLSWLTLTDIHSTYLGSVLGPMLVFSLGMGMEFVSLTLMAVSGVPTHETGAASGLLNATQQVGGSLGLSILVTVFGTASRNEAKDQVPQFLAQATPAERVRFEQTGQLPPPWADQVLTSGVSAAFVAAAAFTVVATVIALLAIQVRPSDLENLQGKPGAAAVAAPEPAGAFAAADATDGPATAPAGGGTVTKAPRRSSGRWWYVAAGAVTAAVTALFAFLNARRKNGPTR</sequence>
<dbReference type="PANTHER" id="PTHR42718:SF46">
    <property type="entry name" value="BLR6921 PROTEIN"/>
    <property type="match status" value="1"/>
</dbReference>
<feature type="transmembrane region" description="Helical" evidence="9">
    <location>
        <begin position="313"/>
        <end position="336"/>
    </location>
</feature>
<feature type="transmembrane region" description="Helical" evidence="9">
    <location>
        <begin position="479"/>
        <end position="501"/>
    </location>
</feature>
<keyword evidence="7" id="KW-0046">Antibiotic resistance</keyword>
<dbReference type="GO" id="GO:0046677">
    <property type="term" value="P:response to antibiotic"/>
    <property type="evidence" value="ECO:0007669"/>
    <property type="project" value="UniProtKB-KW"/>
</dbReference>
<feature type="transmembrane region" description="Helical" evidence="9">
    <location>
        <begin position="283"/>
        <end position="307"/>
    </location>
</feature>
<feature type="transmembrane region" description="Helical" evidence="9">
    <location>
        <begin position="63"/>
        <end position="83"/>
    </location>
</feature>
<evidence type="ECO:0000256" key="8">
    <source>
        <dbReference type="SAM" id="MobiDB-lite"/>
    </source>
</evidence>
<feature type="region of interest" description="Disordered" evidence="8">
    <location>
        <begin position="532"/>
        <end position="551"/>
    </location>
</feature>
<dbReference type="AlphaFoldDB" id="A0A7W7PEB2"/>
<feature type="domain" description="Major facilitator superfamily (MFS) profile" evidence="10">
    <location>
        <begin position="29"/>
        <end position="505"/>
    </location>
</feature>
<feature type="transmembrane region" description="Helical" evidence="9">
    <location>
        <begin position="120"/>
        <end position="142"/>
    </location>
</feature>
<keyword evidence="4 9" id="KW-0812">Transmembrane</keyword>
<feature type="transmembrane region" description="Helical" evidence="9">
    <location>
        <begin position="216"/>
        <end position="238"/>
    </location>
</feature>
<keyword evidence="2" id="KW-0813">Transport</keyword>
<evidence type="ECO:0000313" key="11">
    <source>
        <dbReference type="EMBL" id="MBB4885485.1"/>
    </source>
</evidence>
<keyword evidence="12" id="KW-1185">Reference proteome</keyword>
<accession>A0A7W7PEB2</accession>
<name>A0A7W7PEB2_STRNE</name>
<dbReference type="PROSITE" id="PS50850">
    <property type="entry name" value="MFS"/>
    <property type="match status" value="1"/>
</dbReference>
<proteinExistence type="predicted"/>
<evidence type="ECO:0000256" key="3">
    <source>
        <dbReference type="ARBA" id="ARBA00022475"/>
    </source>
</evidence>
<dbReference type="InterPro" id="IPR036259">
    <property type="entry name" value="MFS_trans_sf"/>
</dbReference>
<evidence type="ECO:0000313" key="12">
    <source>
        <dbReference type="Proteomes" id="UP000556436"/>
    </source>
</evidence>
<evidence type="ECO:0000256" key="4">
    <source>
        <dbReference type="ARBA" id="ARBA00022692"/>
    </source>
</evidence>
<protein>
    <submittedName>
        <fullName evidence="11">EmrB/QacA subfamily drug resistance transporter</fullName>
    </submittedName>
</protein>
<gene>
    <name evidence="11" type="ORF">FHS38_001513</name>
</gene>